<sequence length="517" mass="55671">MLSLHRLLQQAELELTLLVPGEGEGADRELLWLHNTELANPAPYVRPGELVLTNGVWLDEADPASFVDAVHRADAAGIVFGLRKETPITPAELIEACRRVGMPLAQISIEVPFTAVTRAAATLLAESRLSDLSGTVRRSGALASAISRGAGAAGILQIVRREHDLPLVVVDRTGRQLASANADLFPTQLRDATRALTRHPPPLQAELDGTTASIFLVTAVADVEAGLFCLRPYRELRPNEVAALEQAATYLSLEAAKQQAVHAIEQRFAAEVLDMVQAGSSREADVAERLRAFGVDPASPIAALAIAGPSAGPGQISHDAETVADLLLDQGLAALVVGGSRETIAFVSWPRAERTSLRTASEELQRRIFRSHGTSRVLVAIGGVSPNSAGLGTVLMQARETCRAMQAQTEGPVVQEFGDVDSHRLLIAMLDRETLARFSHGVLGELRTQDRNGDLESTLRTFLELDGHYGATAERLHIHVNTLRNRLARLAELTRRDVRTTDGRVDLFLALQADALT</sequence>
<dbReference type="PANTHER" id="PTHR33744">
    <property type="entry name" value="CARBOHYDRATE DIACID REGULATOR"/>
    <property type="match status" value="1"/>
</dbReference>
<dbReference type="InterPro" id="IPR012914">
    <property type="entry name" value="PucR_dom"/>
</dbReference>
<comment type="caution">
    <text evidence="5">The sequence shown here is derived from an EMBL/GenBank/DDBJ whole genome shotgun (WGS) entry which is preliminary data.</text>
</comment>
<dbReference type="InterPro" id="IPR025736">
    <property type="entry name" value="PucR_C-HTH_dom"/>
</dbReference>
<evidence type="ECO:0000313" key="5">
    <source>
        <dbReference type="EMBL" id="NYI77576.1"/>
    </source>
</evidence>
<dbReference type="InterPro" id="IPR051448">
    <property type="entry name" value="CdaR-like_regulators"/>
</dbReference>
<dbReference type="Pfam" id="PF07905">
    <property type="entry name" value="PucR"/>
    <property type="match status" value="1"/>
</dbReference>
<reference evidence="5 6" key="1">
    <citation type="submission" date="2020-07" db="EMBL/GenBank/DDBJ databases">
        <title>Sequencing the genomes of 1000 actinobacteria strains.</title>
        <authorList>
            <person name="Klenk H.-P."/>
        </authorList>
    </citation>
    <scope>NUCLEOTIDE SEQUENCE [LARGE SCALE GENOMIC DNA]</scope>
    <source>
        <strain evidence="5 6">DSM 26487</strain>
    </source>
</reference>
<name>A0A7Z0DL07_9ACTN</name>
<evidence type="ECO:0000259" key="2">
    <source>
        <dbReference type="Pfam" id="PF07905"/>
    </source>
</evidence>
<dbReference type="EMBL" id="JACBZR010000001">
    <property type="protein sequence ID" value="NYI77576.1"/>
    <property type="molecule type" value="Genomic_DNA"/>
</dbReference>
<proteinExistence type="inferred from homology"/>
<dbReference type="InterPro" id="IPR041522">
    <property type="entry name" value="CdaR_GGDEF"/>
</dbReference>
<dbReference type="InterPro" id="IPR042070">
    <property type="entry name" value="PucR_C-HTH_sf"/>
</dbReference>
<dbReference type="Proteomes" id="UP000564496">
    <property type="component" value="Unassembled WGS sequence"/>
</dbReference>
<evidence type="ECO:0000256" key="1">
    <source>
        <dbReference type="ARBA" id="ARBA00006754"/>
    </source>
</evidence>
<evidence type="ECO:0000259" key="3">
    <source>
        <dbReference type="Pfam" id="PF13556"/>
    </source>
</evidence>
<dbReference type="Pfam" id="PF17853">
    <property type="entry name" value="GGDEF_2"/>
    <property type="match status" value="1"/>
</dbReference>
<evidence type="ECO:0000259" key="4">
    <source>
        <dbReference type="Pfam" id="PF17853"/>
    </source>
</evidence>
<organism evidence="5 6">
    <name type="scientific">Nocardioides panzhihuensis</name>
    <dbReference type="NCBI Taxonomy" id="860243"/>
    <lineage>
        <taxon>Bacteria</taxon>
        <taxon>Bacillati</taxon>
        <taxon>Actinomycetota</taxon>
        <taxon>Actinomycetes</taxon>
        <taxon>Propionibacteriales</taxon>
        <taxon>Nocardioidaceae</taxon>
        <taxon>Nocardioides</taxon>
    </lineage>
</organism>
<evidence type="ECO:0000313" key="6">
    <source>
        <dbReference type="Proteomes" id="UP000564496"/>
    </source>
</evidence>
<dbReference type="Gene3D" id="1.10.10.2840">
    <property type="entry name" value="PucR C-terminal helix-turn-helix domain"/>
    <property type="match status" value="1"/>
</dbReference>
<dbReference type="PANTHER" id="PTHR33744:SF1">
    <property type="entry name" value="DNA-BINDING TRANSCRIPTIONAL ACTIVATOR ADER"/>
    <property type="match status" value="1"/>
</dbReference>
<comment type="similarity">
    <text evidence="1">Belongs to the CdaR family.</text>
</comment>
<dbReference type="RefSeq" id="WP_179658046.1">
    <property type="nucleotide sequence ID" value="NZ_JACBZR010000001.1"/>
</dbReference>
<keyword evidence="6" id="KW-1185">Reference proteome</keyword>
<dbReference type="AlphaFoldDB" id="A0A7Z0DL07"/>
<feature type="domain" description="PucR C-terminal helix-turn-helix" evidence="3">
    <location>
        <begin position="457"/>
        <end position="513"/>
    </location>
</feature>
<feature type="domain" description="CdaR GGDEF-like" evidence="4">
    <location>
        <begin position="279"/>
        <end position="403"/>
    </location>
</feature>
<feature type="domain" description="Purine catabolism PurC-like" evidence="2">
    <location>
        <begin position="7"/>
        <end position="123"/>
    </location>
</feature>
<protein>
    <submittedName>
        <fullName evidence="5">Sugar diacid utilization regulator</fullName>
    </submittedName>
</protein>
<accession>A0A7Z0DL07</accession>
<dbReference type="Pfam" id="PF13556">
    <property type="entry name" value="HTH_30"/>
    <property type="match status" value="1"/>
</dbReference>
<gene>
    <name evidence="5" type="ORF">BJ988_002224</name>
</gene>